<dbReference type="InterPro" id="IPR027417">
    <property type="entry name" value="P-loop_NTPase"/>
</dbReference>
<evidence type="ECO:0000313" key="4">
    <source>
        <dbReference type="EMBL" id="GFO09802.1"/>
    </source>
</evidence>
<reference evidence="4 5" key="1">
    <citation type="journal article" date="2021" name="Elife">
        <title>Chloroplast acquisition without the gene transfer in kleptoplastic sea slugs, Plakobranchus ocellatus.</title>
        <authorList>
            <person name="Maeda T."/>
            <person name="Takahashi S."/>
            <person name="Yoshida T."/>
            <person name="Shimamura S."/>
            <person name="Takaki Y."/>
            <person name="Nagai Y."/>
            <person name="Toyoda A."/>
            <person name="Suzuki Y."/>
            <person name="Arimoto A."/>
            <person name="Ishii H."/>
            <person name="Satoh N."/>
            <person name="Nishiyama T."/>
            <person name="Hasebe M."/>
            <person name="Maruyama T."/>
            <person name="Minagawa J."/>
            <person name="Obokata J."/>
            <person name="Shigenobu S."/>
        </authorList>
    </citation>
    <scope>NUCLEOTIDE SEQUENCE [LARGE SCALE GENOMIC DNA]</scope>
</reference>
<organism evidence="4 5">
    <name type="scientific">Plakobranchus ocellatus</name>
    <dbReference type="NCBI Taxonomy" id="259542"/>
    <lineage>
        <taxon>Eukaryota</taxon>
        <taxon>Metazoa</taxon>
        <taxon>Spiralia</taxon>
        <taxon>Lophotrochozoa</taxon>
        <taxon>Mollusca</taxon>
        <taxon>Gastropoda</taxon>
        <taxon>Heterobranchia</taxon>
        <taxon>Euthyneura</taxon>
        <taxon>Panpulmonata</taxon>
        <taxon>Sacoglossa</taxon>
        <taxon>Placobranchoidea</taxon>
        <taxon>Plakobranchidae</taxon>
        <taxon>Plakobranchus</taxon>
    </lineage>
</organism>
<name>A0AAV4AR75_9GAST</name>
<dbReference type="PANTHER" id="PTHR11783">
    <property type="entry name" value="SULFOTRANSFERASE SULT"/>
    <property type="match status" value="1"/>
</dbReference>
<proteinExistence type="inferred from homology"/>
<dbReference type="SUPFAM" id="SSF52540">
    <property type="entry name" value="P-loop containing nucleoside triphosphate hydrolases"/>
    <property type="match status" value="1"/>
</dbReference>
<evidence type="ECO:0000256" key="2">
    <source>
        <dbReference type="ARBA" id="ARBA00022679"/>
    </source>
</evidence>
<evidence type="ECO:0000313" key="5">
    <source>
        <dbReference type="Proteomes" id="UP000735302"/>
    </source>
</evidence>
<keyword evidence="2" id="KW-0808">Transferase</keyword>
<comment type="similarity">
    <text evidence="1">Belongs to the sulfotransferase 1 family.</text>
</comment>
<keyword evidence="5" id="KW-1185">Reference proteome</keyword>
<dbReference type="GO" id="GO:0008146">
    <property type="term" value="F:sulfotransferase activity"/>
    <property type="evidence" value="ECO:0007669"/>
    <property type="project" value="InterPro"/>
</dbReference>
<gene>
    <name evidence="4" type="ORF">PoB_003630700</name>
</gene>
<protein>
    <submittedName>
        <fullName evidence="4">Sulfotransferase 1c2-like</fullName>
    </submittedName>
</protein>
<dbReference type="Gene3D" id="3.40.50.300">
    <property type="entry name" value="P-loop containing nucleotide triphosphate hydrolases"/>
    <property type="match status" value="1"/>
</dbReference>
<dbReference type="InterPro" id="IPR000863">
    <property type="entry name" value="Sulfotransferase_dom"/>
</dbReference>
<dbReference type="EMBL" id="BLXT01004129">
    <property type="protein sequence ID" value="GFO09802.1"/>
    <property type="molecule type" value="Genomic_DNA"/>
</dbReference>
<evidence type="ECO:0000259" key="3">
    <source>
        <dbReference type="Pfam" id="PF00685"/>
    </source>
</evidence>
<dbReference type="AlphaFoldDB" id="A0AAV4AR75"/>
<feature type="domain" description="Sulfotransferase" evidence="3">
    <location>
        <begin position="23"/>
        <end position="92"/>
    </location>
</feature>
<dbReference type="Proteomes" id="UP000735302">
    <property type="component" value="Unassembled WGS sequence"/>
</dbReference>
<accession>A0AAV4AR75</accession>
<evidence type="ECO:0000256" key="1">
    <source>
        <dbReference type="ARBA" id="ARBA00005771"/>
    </source>
</evidence>
<comment type="caution">
    <text evidence="4">The sequence shown here is derived from an EMBL/GenBank/DDBJ whole genome shotgun (WGS) entry which is preliminary data.</text>
</comment>
<sequence length="106" mass="12414">MILKGKPEYSQVGKGISYLEFASPELYEELPSPRLLNTLNRFDWLPAKTSTYKNKIVLTTRNPKDVAVSLYHHHITLQEMYNYSGDFEHWFPLYRDGKRTIFSSLA</sequence>
<dbReference type="Pfam" id="PF00685">
    <property type="entry name" value="Sulfotransfer_1"/>
    <property type="match status" value="1"/>
</dbReference>